<evidence type="ECO:0000256" key="1">
    <source>
        <dbReference type="SAM" id="Phobius"/>
    </source>
</evidence>
<comment type="caution">
    <text evidence="3">The sequence shown here is derived from an EMBL/GenBank/DDBJ whole genome shotgun (WGS) entry which is preliminary data.</text>
</comment>
<feature type="transmembrane region" description="Helical" evidence="1">
    <location>
        <begin position="144"/>
        <end position="163"/>
    </location>
</feature>
<dbReference type="RefSeq" id="WP_192128349.1">
    <property type="nucleotide sequence ID" value="NZ_BAABBF010000003.1"/>
</dbReference>
<keyword evidence="4" id="KW-1185">Reference proteome</keyword>
<protein>
    <recommendedName>
        <fullName evidence="2">PilZ domain-containing protein</fullName>
    </recommendedName>
</protein>
<keyword evidence="1" id="KW-1133">Transmembrane helix</keyword>
<name>A0ABP7DPN7_9SPHN</name>
<evidence type="ECO:0000313" key="3">
    <source>
        <dbReference type="EMBL" id="GAA3707778.1"/>
    </source>
</evidence>
<dbReference type="Proteomes" id="UP001500523">
    <property type="component" value="Unassembled WGS sequence"/>
</dbReference>
<reference evidence="4" key="1">
    <citation type="journal article" date="2019" name="Int. J. Syst. Evol. Microbiol.">
        <title>The Global Catalogue of Microorganisms (GCM) 10K type strain sequencing project: providing services to taxonomists for standard genome sequencing and annotation.</title>
        <authorList>
            <consortium name="The Broad Institute Genomics Platform"/>
            <consortium name="The Broad Institute Genome Sequencing Center for Infectious Disease"/>
            <person name="Wu L."/>
            <person name="Ma J."/>
        </authorList>
    </citation>
    <scope>NUCLEOTIDE SEQUENCE [LARGE SCALE GENOMIC DNA]</scope>
    <source>
        <strain evidence="4">JCM 17498</strain>
    </source>
</reference>
<organism evidence="3 4">
    <name type="scientific">Sphingomonas cynarae</name>
    <dbReference type="NCBI Taxonomy" id="930197"/>
    <lineage>
        <taxon>Bacteria</taxon>
        <taxon>Pseudomonadati</taxon>
        <taxon>Pseudomonadota</taxon>
        <taxon>Alphaproteobacteria</taxon>
        <taxon>Sphingomonadales</taxon>
        <taxon>Sphingomonadaceae</taxon>
        <taxon>Sphingomonas</taxon>
    </lineage>
</organism>
<sequence length="164" mass="17720">MAVTAKLYREQDERIADRQTVNLGATLRRDDQRPVDIQVDDLSATGFRMLSDEPIAIDATVSVGIAGLGRHTARVVRRDGQHYGCRFVVPLAIDAVDVTTPAQTIVRAEFGTVAAPASTWRDAGLEEPPLDAVELRIRQFRGPIIVAGLLLPWLLVGAALAALA</sequence>
<keyword evidence="1" id="KW-0812">Transmembrane</keyword>
<dbReference type="Pfam" id="PF07238">
    <property type="entry name" value="PilZ"/>
    <property type="match status" value="1"/>
</dbReference>
<proteinExistence type="predicted"/>
<accession>A0ABP7DPN7</accession>
<gene>
    <name evidence="3" type="ORF">GCM10022268_16430</name>
</gene>
<feature type="domain" description="PilZ" evidence="2">
    <location>
        <begin position="17"/>
        <end position="92"/>
    </location>
</feature>
<dbReference type="EMBL" id="BAABBF010000003">
    <property type="protein sequence ID" value="GAA3707778.1"/>
    <property type="molecule type" value="Genomic_DNA"/>
</dbReference>
<evidence type="ECO:0000313" key="4">
    <source>
        <dbReference type="Proteomes" id="UP001500523"/>
    </source>
</evidence>
<evidence type="ECO:0000259" key="2">
    <source>
        <dbReference type="Pfam" id="PF07238"/>
    </source>
</evidence>
<dbReference type="SUPFAM" id="SSF141371">
    <property type="entry name" value="PilZ domain-like"/>
    <property type="match status" value="1"/>
</dbReference>
<dbReference type="InterPro" id="IPR009875">
    <property type="entry name" value="PilZ_domain"/>
</dbReference>
<keyword evidence="1" id="KW-0472">Membrane</keyword>